<dbReference type="OMA" id="KDTCEMI"/>
<evidence type="ECO:0000313" key="4">
    <source>
        <dbReference type="Proteomes" id="UP000005237"/>
    </source>
</evidence>
<dbReference type="SUPFAM" id="SSF47473">
    <property type="entry name" value="EF-hand"/>
    <property type="match status" value="1"/>
</dbReference>
<proteinExistence type="predicted"/>
<evidence type="ECO:0000313" key="3">
    <source>
        <dbReference type="EnsemblMetazoa" id="CJA07082.1"/>
    </source>
</evidence>
<dbReference type="GO" id="GO:0016460">
    <property type="term" value="C:myosin II complex"/>
    <property type="evidence" value="ECO:0007669"/>
    <property type="project" value="TreeGrafter"/>
</dbReference>
<dbReference type="AlphaFoldDB" id="A0A8R1DMP6"/>
<dbReference type="PANTHER" id="PTHR23048">
    <property type="entry name" value="MYOSIN LIGHT CHAIN 1, 3"/>
    <property type="match status" value="1"/>
</dbReference>
<name>A0A8R1DMP6_CAEJA</name>
<sequence length="192" mass="21907">MDSSDDEDLLLNDEEEDVESQKDEVDSVVVEDVRRRLLDVFKMFDEDCDGLIEVWKILDSQRGYVQNDDVGHVLRSFGLNPSQSELQLVIEQTAKKTGRVSFDDLLPRVVSAIQNDEWKDETPKQIHAAFQVITSNNYVQKDTLLQLMTSIGEPLSAQEVKQFLNHVSVRANGDIDWVAYVKDTCEMIASRD</sequence>
<dbReference type="InterPro" id="IPR050230">
    <property type="entry name" value="CALM/Myosin/TropC-like"/>
</dbReference>
<dbReference type="Proteomes" id="UP000005237">
    <property type="component" value="Unassembled WGS sequence"/>
</dbReference>
<dbReference type="Gene3D" id="1.10.238.10">
    <property type="entry name" value="EF-hand"/>
    <property type="match status" value="2"/>
</dbReference>
<keyword evidence="4" id="KW-1185">Reference proteome</keyword>
<evidence type="ECO:0000256" key="1">
    <source>
        <dbReference type="ARBA" id="ARBA00022737"/>
    </source>
</evidence>
<dbReference type="PANTHER" id="PTHR23048:SF0">
    <property type="entry name" value="CALMODULIN LIKE 3"/>
    <property type="match status" value="1"/>
</dbReference>
<reference evidence="3" key="2">
    <citation type="submission" date="2022-06" db="UniProtKB">
        <authorList>
            <consortium name="EnsemblMetazoa"/>
        </authorList>
    </citation>
    <scope>IDENTIFICATION</scope>
    <source>
        <strain evidence="3">DF5081</strain>
    </source>
</reference>
<feature type="compositionally biased region" description="Acidic residues" evidence="2">
    <location>
        <begin position="1"/>
        <end position="18"/>
    </location>
</feature>
<reference evidence="4" key="1">
    <citation type="submission" date="2010-08" db="EMBL/GenBank/DDBJ databases">
        <authorList>
            <consortium name="Caenorhabditis japonica Sequencing Consortium"/>
            <person name="Wilson R.K."/>
        </authorList>
    </citation>
    <scope>NUCLEOTIDE SEQUENCE [LARGE SCALE GENOMIC DNA]</scope>
    <source>
        <strain evidence="4">DF5081</strain>
    </source>
</reference>
<dbReference type="EnsemblMetazoa" id="CJA07082.1">
    <property type="protein sequence ID" value="CJA07082.1"/>
    <property type="gene ID" value="WBGene00126286"/>
</dbReference>
<protein>
    <recommendedName>
        <fullName evidence="5">EF-hand domain-containing protein</fullName>
    </recommendedName>
</protein>
<organism evidence="3 4">
    <name type="scientific">Caenorhabditis japonica</name>
    <dbReference type="NCBI Taxonomy" id="281687"/>
    <lineage>
        <taxon>Eukaryota</taxon>
        <taxon>Metazoa</taxon>
        <taxon>Ecdysozoa</taxon>
        <taxon>Nematoda</taxon>
        <taxon>Chromadorea</taxon>
        <taxon>Rhabditida</taxon>
        <taxon>Rhabditina</taxon>
        <taxon>Rhabditomorpha</taxon>
        <taxon>Rhabditoidea</taxon>
        <taxon>Rhabditidae</taxon>
        <taxon>Peloderinae</taxon>
        <taxon>Caenorhabditis</taxon>
    </lineage>
</organism>
<evidence type="ECO:0008006" key="5">
    <source>
        <dbReference type="Google" id="ProtNLM"/>
    </source>
</evidence>
<feature type="region of interest" description="Disordered" evidence="2">
    <location>
        <begin position="1"/>
        <end position="24"/>
    </location>
</feature>
<dbReference type="FunFam" id="1.10.238.10:FF:000178">
    <property type="entry name" value="Calmodulin-2 A"/>
    <property type="match status" value="1"/>
</dbReference>
<evidence type="ECO:0000256" key="2">
    <source>
        <dbReference type="SAM" id="MobiDB-lite"/>
    </source>
</evidence>
<keyword evidence="1" id="KW-0677">Repeat</keyword>
<dbReference type="InterPro" id="IPR011992">
    <property type="entry name" value="EF-hand-dom_pair"/>
</dbReference>
<accession>A0A8R1DMP6</accession>